<organism evidence="3 4">
    <name type="scientific">Alterirhizorhabdus solaris</name>
    <dbReference type="NCBI Taxonomy" id="2529389"/>
    <lineage>
        <taxon>Bacteria</taxon>
        <taxon>Pseudomonadati</taxon>
        <taxon>Pseudomonadota</taxon>
        <taxon>Alphaproteobacteria</taxon>
        <taxon>Sphingomonadales</taxon>
        <taxon>Rhizorhabdaceae</taxon>
        <taxon>Alterirhizorhabdus</taxon>
    </lineage>
</organism>
<evidence type="ECO:0008006" key="5">
    <source>
        <dbReference type="Google" id="ProtNLM"/>
    </source>
</evidence>
<dbReference type="EMBL" id="VNIM01000012">
    <property type="protein sequence ID" value="TVV76246.1"/>
    <property type="molecule type" value="Genomic_DNA"/>
</dbReference>
<comment type="caution">
    <text evidence="3">The sequence shown here is derived from an EMBL/GenBank/DDBJ whole genome shotgun (WGS) entry which is preliminary data.</text>
</comment>
<keyword evidence="2" id="KW-0732">Signal</keyword>
<accession>A0A558RA38</accession>
<keyword evidence="4" id="KW-1185">Reference proteome</keyword>
<feature type="signal peptide" evidence="2">
    <location>
        <begin position="1"/>
        <end position="22"/>
    </location>
</feature>
<name>A0A558RA38_9SPHN</name>
<gene>
    <name evidence="3" type="ORF">FOY91_04900</name>
</gene>
<evidence type="ECO:0000256" key="2">
    <source>
        <dbReference type="SAM" id="SignalP"/>
    </source>
</evidence>
<reference evidence="3 4" key="1">
    <citation type="submission" date="2019-07" db="EMBL/GenBank/DDBJ databases">
        <title>Sphingomonas solaris sp. nov., isolated from a solar panel from Boston, Massachusetts.</title>
        <authorList>
            <person name="Tanner K."/>
            <person name="Pascual J."/>
            <person name="Mancuso C."/>
            <person name="Pereto J."/>
            <person name="Khalil A."/>
            <person name="Vilanova C."/>
        </authorList>
    </citation>
    <scope>NUCLEOTIDE SEQUENCE [LARGE SCALE GENOMIC DNA]</scope>
    <source>
        <strain evidence="3 4">R4DWN</strain>
    </source>
</reference>
<dbReference type="Proteomes" id="UP000318681">
    <property type="component" value="Unassembled WGS sequence"/>
</dbReference>
<proteinExistence type="predicted"/>
<evidence type="ECO:0000313" key="4">
    <source>
        <dbReference type="Proteomes" id="UP000318681"/>
    </source>
</evidence>
<dbReference type="RefSeq" id="WP_145148728.1">
    <property type="nucleotide sequence ID" value="NZ_VNIM01000012.1"/>
</dbReference>
<sequence>MKTYLTAAMALAVLVTPTLASAQEPRTVTSAEKQRLIAEAQEHNRALAEREKTFYASQQRLQQQLKEARASGDNTRYAELQKQAQENDQQRERQRAANAEYQQHIKNVYALKTKD</sequence>
<protein>
    <recommendedName>
        <fullName evidence="5">DUF4398 domain-containing protein</fullName>
    </recommendedName>
</protein>
<dbReference type="AlphaFoldDB" id="A0A558RA38"/>
<evidence type="ECO:0000313" key="3">
    <source>
        <dbReference type="EMBL" id="TVV76246.1"/>
    </source>
</evidence>
<feature type="region of interest" description="Disordered" evidence="1">
    <location>
        <begin position="65"/>
        <end position="98"/>
    </location>
</feature>
<evidence type="ECO:0000256" key="1">
    <source>
        <dbReference type="SAM" id="MobiDB-lite"/>
    </source>
</evidence>
<feature type="chain" id="PRO_5021985243" description="DUF4398 domain-containing protein" evidence="2">
    <location>
        <begin position="23"/>
        <end position="115"/>
    </location>
</feature>